<proteinExistence type="predicted"/>
<dbReference type="Proteomes" id="UP001314263">
    <property type="component" value="Unassembled WGS sequence"/>
</dbReference>
<accession>A0AAV1IEC3</accession>
<comment type="caution">
    <text evidence="1">The sequence shown here is derived from an EMBL/GenBank/DDBJ whole genome shotgun (WGS) entry which is preliminary data.</text>
</comment>
<name>A0AAV1IEC3_9CHLO</name>
<organism evidence="1 2">
    <name type="scientific">Coccomyxa viridis</name>
    <dbReference type="NCBI Taxonomy" id="1274662"/>
    <lineage>
        <taxon>Eukaryota</taxon>
        <taxon>Viridiplantae</taxon>
        <taxon>Chlorophyta</taxon>
        <taxon>core chlorophytes</taxon>
        <taxon>Trebouxiophyceae</taxon>
        <taxon>Trebouxiophyceae incertae sedis</taxon>
        <taxon>Coccomyxaceae</taxon>
        <taxon>Coccomyxa</taxon>
    </lineage>
</organism>
<evidence type="ECO:0000313" key="2">
    <source>
        <dbReference type="Proteomes" id="UP001314263"/>
    </source>
</evidence>
<dbReference type="AlphaFoldDB" id="A0AAV1IEC3"/>
<sequence length="116" mass="12611">MTCDWVACHAETSRTYTMATHLLHAQAASHLIIVASNQAVSSGINLATRSYHQIPMPRVSLAACPLIGHFWQSKGCEQHVLHDDGDPLLLMINFAARQKGGGARPDVIAQSKFCCL</sequence>
<evidence type="ECO:0000313" key="1">
    <source>
        <dbReference type="EMBL" id="CAK0784542.1"/>
    </source>
</evidence>
<dbReference type="EMBL" id="CAUYUE010000010">
    <property type="protein sequence ID" value="CAK0784542.1"/>
    <property type="molecule type" value="Genomic_DNA"/>
</dbReference>
<reference evidence="1 2" key="1">
    <citation type="submission" date="2023-10" db="EMBL/GenBank/DDBJ databases">
        <authorList>
            <person name="Maclean D."/>
            <person name="Macfadyen A."/>
        </authorList>
    </citation>
    <scope>NUCLEOTIDE SEQUENCE [LARGE SCALE GENOMIC DNA]</scope>
</reference>
<protein>
    <submittedName>
        <fullName evidence="1">Uncharacterized protein</fullName>
    </submittedName>
</protein>
<gene>
    <name evidence="1" type="ORF">CVIRNUC_007746</name>
</gene>
<keyword evidence="2" id="KW-1185">Reference proteome</keyword>